<proteinExistence type="inferred from homology"/>
<comment type="subcellular location">
    <subcellularLocation>
        <location evidence="1">Membrane</location>
        <topology evidence="1">Multi-pass membrane protein</topology>
    </subcellularLocation>
</comment>
<evidence type="ECO:0000256" key="6">
    <source>
        <dbReference type="ARBA" id="ARBA00023136"/>
    </source>
</evidence>
<comment type="similarity">
    <text evidence="2">Belongs to the major facilitator superfamily. Proton-dependent oligopeptide transporter (POT/PTR) (TC 2.A.17) family.</text>
</comment>
<dbReference type="FunFam" id="1.20.1250.20:FF:000085">
    <property type="entry name" value="MFS peptide transporter Ptr2"/>
    <property type="match status" value="1"/>
</dbReference>
<keyword evidence="6 8" id="KW-0472">Membrane</keyword>
<sequence>MTENKTLDSQIILGGDAHLDMERKGSFVATDGARLPEADYENKPTEEERASLRRVAGKVPMIAYLICIVEFSERASYYGVQPLFGNFVNRKLPPGGNGYGAPPAGSEATAGALGMGSVKATAVTQSFNMLTYTLPVLFGYLADTRTGRYKMIMAGVFVCGVAHVLMCAAGAKSLLATGNAKIPFFISVYVLSMGAAMFKPNISPTLLDQMKGNKLMTKVLKTGEKVLVDPEHTTERVMLWFYLLINIGGFMNVPTSYTAKYVGWWLSFVLPLILYLPLPFLLMFLKKRLVLHPPGGSDLVNCFRVIGISFRRGGFMGMFKKGFFNNAKPSVIALSGSPMEVPWNDAFVDDVRRSMQATGIFCFFPIQIINDQGLGNAANTMSSMLTTKGVPNDVIGNFNSLSIIVAAPILNYGLYPFLRARGVHYGPVARMTTGLLLAACGGVGYCVLNYYAYKIGPCGSHGTSLDCVDADDNALTSNISIWYMAIPYAIGGVSELFVNVPAYGIAYSRAPKNMRGFVSSLNLFSSAIAYALNLALAGVIRDPFLTWDFGIPAIIGFILTAVFWWLFRHLDNEEYTVSENDDYEQHVGRPTSVGSSADPHVINEKTFEDKETALPTTTAVIDHKTPESKEIV</sequence>
<dbReference type="GO" id="GO:0005886">
    <property type="term" value="C:plasma membrane"/>
    <property type="evidence" value="ECO:0007669"/>
    <property type="project" value="UniProtKB-ARBA"/>
</dbReference>
<feature type="transmembrane region" description="Helical" evidence="8">
    <location>
        <begin position="239"/>
        <end position="257"/>
    </location>
</feature>
<dbReference type="Proteomes" id="UP000824998">
    <property type="component" value="Unassembled WGS sequence"/>
</dbReference>
<dbReference type="InterPro" id="IPR000109">
    <property type="entry name" value="POT_fam"/>
</dbReference>
<feature type="transmembrane region" description="Helical" evidence="8">
    <location>
        <begin position="263"/>
        <end position="285"/>
    </location>
</feature>
<dbReference type="OrthoDB" id="8904098at2759"/>
<dbReference type="GO" id="GO:0071916">
    <property type="term" value="F:dipeptide transmembrane transporter activity"/>
    <property type="evidence" value="ECO:0007669"/>
    <property type="project" value="UniProtKB-ARBA"/>
</dbReference>
<gene>
    <name evidence="9" type="ORF">BJ875DRAFT_202448</name>
</gene>
<dbReference type="SUPFAM" id="SSF103473">
    <property type="entry name" value="MFS general substrate transporter"/>
    <property type="match status" value="1"/>
</dbReference>
<evidence type="ECO:0000256" key="4">
    <source>
        <dbReference type="ARBA" id="ARBA00022692"/>
    </source>
</evidence>
<keyword evidence="3" id="KW-0813">Transport</keyword>
<protein>
    <submittedName>
        <fullName evidence="9">Peptide transporter</fullName>
    </submittedName>
</protein>
<dbReference type="PANTHER" id="PTHR11654">
    <property type="entry name" value="OLIGOPEPTIDE TRANSPORTER-RELATED"/>
    <property type="match status" value="1"/>
</dbReference>
<feature type="transmembrane region" description="Helical" evidence="8">
    <location>
        <begin position="434"/>
        <end position="453"/>
    </location>
</feature>
<dbReference type="InterPro" id="IPR036259">
    <property type="entry name" value="MFS_trans_sf"/>
</dbReference>
<reference evidence="9" key="1">
    <citation type="journal article" date="2021" name="IMA Fungus">
        <title>Genomic characterization of three marine fungi, including Emericellopsis atlantica sp. nov. with signatures of a generalist lifestyle and marine biomass degradation.</title>
        <authorList>
            <person name="Hagestad O.C."/>
            <person name="Hou L."/>
            <person name="Andersen J.H."/>
            <person name="Hansen E.H."/>
            <person name="Altermark B."/>
            <person name="Li C."/>
            <person name="Kuhnert E."/>
            <person name="Cox R.J."/>
            <person name="Crous P.W."/>
            <person name="Spatafora J.W."/>
            <person name="Lail K."/>
            <person name="Amirebrahimi M."/>
            <person name="Lipzen A."/>
            <person name="Pangilinan J."/>
            <person name="Andreopoulos W."/>
            <person name="Hayes R.D."/>
            <person name="Ng V."/>
            <person name="Grigoriev I.V."/>
            <person name="Jackson S.A."/>
            <person name="Sutton T.D.S."/>
            <person name="Dobson A.D.W."/>
            <person name="Rama T."/>
        </authorList>
    </citation>
    <scope>NUCLEOTIDE SEQUENCE</scope>
    <source>
        <strain evidence="9">TRa018bII</strain>
    </source>
</reference>
<evidence type="ECO:0000256" key="8">
    <source>
        <dbReference type="SAM" id="Phobius"/>
    </source>
</evidence>
<evidence type="ECO:0000313" key="9">
    <source>
        <dbReference type="EMBL" id="KAG9229308.1"/>
    </source>
</evidence>
<feature type="transmembrane region" description="Helical" evidence="8">
    <location>
        <begin position="183"/>
        <end position="202"/>
    </location>
</feature>
<keyword evidence="4 8" id="KW-0812">Transmembrane</keyword>
<feature type="transmembrane region" description="Helical" evidence="8">
    <location>
        <begin position="549"/>
        <end position="567"/>
    </location>
</feature>
<evidence type="ECO:0000256" key="1">
    <source>
        <dbReference type="ARBA" id="ARBA00004141"/>
    </source>
</evidence>
<name>A0A9P7YAA0_9HELO</name>
<accession>A0A9P7YAA0</accession>
<dbReference type="EMBL" id="MU251787">
    <property type="protein sequence ID" value="KAG9229308.1"/>
    <property type="molecule type" value="Genomic_DNA"/>
</dbReference>
<evidence type="ECO:0000256" key="3">
    <source>
        <dbReference type="ARBA" id="ARBA00022448"/>
    </source>
</evidence>
<dbReference type="Pfam" id="PF00854">
    <property type="entry name" value="PTR2"/>
    <property type="match status" value="1"/>
</dbReference>
<keyword evidence="5 8" id="KW-1133">Transmembrane helix</keyword>
<dbReference type="Gene3D" id="1.20.1250.20">
    <property type="entry name" value="MFS general substrate transporter like domains"/>
    <property type="match status" value="1"/>
</dbReference>
<evidence type="ECO:0000256" key="7">
    <source>
        <dbReference type="SAM" id="MobiDB-lite"/>
    </source>
</evidence>
<comment type="caution">
    <text evidence="9">The sequence shown here is derived from an EMBL/GenBank/DDBJ whole genome shotgun (WGS) entry which is preliminary data.</text>
</comment>
<dbReference type="AlphaFoldDB" id="A0A9P7YAA0"/>
<feature type="region of interest" description="Disordered" evidence="7">
    <location>
        <begin position="607"/>
        <end position="632"/>
    </location>
</feature>
<evidence type="ECO:0000256" key="2">
    <source>
        <dbReference type="ARBA" id="ARBA00005982"/>
    </source>
</evidence>
<evidence type="ECO:0000256" key="5">
    <source>
        <dbReference type="ARBA" id="ARBA00022989"/>
    </source>
</evidence>
<evidence type="ECO:0000313" key="10">
    <source>
        <dbReference type="Proteomes" id="UP000824998"/>
    </source>
</evidence>
<organism evidence="9 10">
    <name type="scientific">Amylocarpus encephaloides</name>
    <dbReference type="NCBI Taxonomy" id="45428"/>
    <lineage>
        <taxon>Eukaryota</taxon>
        <taxon>Fungi</taxon>
        <taxon>Dikarya</taxon>
        <taxon>Ascomycota</taxon>
        <taxon>Pezizomycotina</taxon>
        <taxon>Leotiomycetes</taxon>
        <taxon>Helotiales</taxon>
        <taxon>Helotiales incertae sedis</taxon>
        <taxon>Amylocarpus</taxon>
    </lineage>
</organism>
<feature type="transmembrane region" description="Helical" evidence="8">
    <location>
        <begin position="517"/>
        <end position="537"/>
    </location>
</feature>
<feature type="compositionally biased region" description="Basic and acidic residues" evidence="7">
    <location>
        <begin position="621"/>
        <end position="632"/>
    </location>
</feature>
<keyword evidence="10" id="KW-1185">Reference proteome</keyword>
<feature type="transmembrane region" description="Helical" evidence="8">
    <location>
        <begin position="151"/>
        <end position="171"/>
    </location>
</feature>